<dbReference type="SUPFAM" id="SSF56112">
    <property type="entry name" value="Protein kinase-like (PK-like)"/>
    <property type="match status" value="1"/>
</dbReference>
<dbReference type="InterPro" id="IPR045272">
    <property type="entry name" value="ANXUR1/2-like"/>
</dbReference>
<dbReference type="PANTHER" id="PTHR34590:SF5">
    <property type="entry name" value="OS04G0586500 PROTEIN"/>
    <property type="match status" value="1"/>
</dbReference>
<evidence type="ECO:0000256" key="6">
    <source>
        <dbReference type="ARBA" id="ARBA00022741"/>
    </source>
</evidence>
<comment type="caution">
    <text evidence="13">The sequence shown here is derived from an EMBL/GenBank/DDBJ whole genome shotgun (WGS) entry which is preliminary data.</text>
</comment>
<dbReference type="FunFam" id="2.60.120.430:FF:000007">
    <property type="entry name" value="FERONIA receptor-like kinase"/>
    <property type="match status" value="1"/>
</dbReference>
<dbReference type="Gene3D" id="2.60.120.430">
    <property type="entry name" value="Galactose-binding lectin"/>
    <property type="match status" value="1"/>
</dbReference>
<evidence type="ECO:0008006" key="15">
    <source>
        <dbReference type="Google" id="ProtNLM"/>
    </source>
</evidence>
<evidence type="ECO:0000256" key="5">
    <source>
        <dbReference type="ARBA" id="ARBA00022729"/>
    </source>
</evidence>
<name>A0A6A6NJR7_HEVBR</name>
<dbReference type="InterPro" id="IPR024788">
    <property type="entry name" value="Malectin-like_Carb-bd_dom"/>
</dbReference>
<dbReference type="Proteomes" id="UP000467840">
    <property type="component" value="Chromosome 5"/>
</dbReference>
<evidence type="ECO:0000259" key="12">
    <source>
        <dbReference type="Pfam" id="PF12819"/>
    </source>
</evidence>
<comment type="subcellular location">
    <subcellularLocation>
        <location evidence="1">Membrane</location>
        <topology evidence="1">Single-pass type I membrane protein</topology>
    </subcellularLocation>
</comment>
<dbReference type="InterPro" id="IPR011009">
    <property type="entry name" value="Kinase-like_dom_sf"/>
</dbReference>
<keyword evidence="14" id="KW-1185">Reference proteome</keyword>
<keyword evidence="2" id="KW-0723">Serine/threonine-protein kinase</keyword>
<keyword evidence="10" id="KW-0325">Glycoprotein</keyword>
<keyword evidence="9" id="KW-0472">Membrane</keyword>
<keyword evidence="4" id="KW-0812">Transmembrane</keyword>
<evidence type="ECO:0000256" key="8">
    <source>
        <dbReference type="ARBA" id="ARBA00022989"/>
    </source>
</evidence>
<keyword evidence="7" id="KW-0067">ATP-binding</keyword>
<dbReference type="Gene3D" id="1.10.510.10">
    <property type="entry name" value="Transferase(Phosphotransferase) domain 1"/>
    <property type="match status" value="1"/>
</dbReference>
<feature type="domain" description="Protein kinase" evidence="11">
    <location>
        <begin position="180"/>
        <end position="288"/>
    </location>
</feature>
<evidence type="ECO:0000256" key="4">
    <source>
        <dbReference type="ARBA" id="ARBA00022692"/>
    </source>
</evidence>
<dbReference type="Pfam" id="PF12819">
    <property type="entry name" value="Malectin_like"/>
    <property type="match status" value="1"/>
</dbReference>
<keyword evidence="6" id="KW-0547">Nucleotide-binding</keyword>
<evidence type="ECO:0000313" key="14">
    <source>
        <dbReference type="Proteomes" id="UP000467840"/>
    </source>
</evidence>
<dbReference type="EMBL" id="JAAGAX010000001">
    <property type="protein sequence ID" value="KAF2325477.1"/>
    <property type="molecule type" value="Genomic_DNA"/>
</dbReference>
<keyword evidence="2" id="KW-0418">Kinase</keyword>
<gene>
    <name evidence="13" type="ORF">GH714_029394</name>
</gene>
<dbReference type="GO" id="GO:0016020">
    <property type="term" value="C:membrane"/>
    <property type="evidence" value="ECO:0007669"/>
    <property type="project" value="UniProtKB-SubCell"/>
</dbReference>
<dbReference type="Pfam" id="PF00069">
    <property type="entry name" value="Pkinase"/>
    <property type="match status" value="1"/>
</dbReference>
<dbReference type="GO" id="GO:0004674">
    <property type="term" value="F:protein serine/threonine kinase activity"/>
    <property type="evidence" value="ECO:0007669"/>
    <property type="project" value="UniProtKB-KW"/>
</dbReference>
<reference evidence="13 14" key="1">
    <citation type="journal article" date="2020" name="Mol. Plant">
        <title>The Chromosome-Based Rubber Tree Genome Provides New Insights into Spurge Genome Evolution and Rubber Biosynthesis.</title>
        <authorList>
            <person name="Liu J."/>
            <person name="Shi C."/>
            <person name="Shi C.C."/>
            <person name="Li W."/>
            <person name="Zhang Q.J."/>
            <person name="Zhang Y."/>
            <person name="Li K."/>
            <person name="Lu H.F."/>
            <person name="Shi C."/>
            <person name="Zhu S.T."/>
            <person name="Xiao Z.Y."/>
            <person name="Nan H."/>
            <person name="Yue Y."/>
            <person name="Zhu X.G."/>
            <person name="Wu Y."/>
            <person name="Hong X.N."/>
            <person name="Fan G.Y."/>
            <person name="Tong Y."/>
            <person name="Zhang D."/>
            <person name="Mao C.L."/>
            <person name="Liu Y.L."/>
            <person name="Hao S.J."/>
            <person name="Liu W.Q."/>
            <person name="Lv M.Q."/>
            <person name="Zhang H.B."/>
            <person name="Liu Y."/>
            <person name="Hu-Tang G.R."/>
            <person name="Wang J.P."/>
            <person name="Wang J.H."/>
            <person name="Sun Y.H."/>
            <person name="Ni S.B."/>
            <person name="Chen W.B."/>
            <person name="Zhang X.C."/>
            <person name="Jiao Y.N."/>
            <person name="Eichler E.E."/>
            <person name="Li G.H."/>
            <person name="Liu X."/>
            <person name="Gao L.Z."/>
        </authorList>
    </citation>
    <scope>NUCLEOTIDE SEQUENCE [LARGE SCALE GENOMIC DNA]</scope>
    <source>
        <strain evidence="14">cv. GT1</strain>
        <tissue evidence="13">Leaf</tissue>
    </source>
</reference>
<evidence type="ECO:0000256" key="10">
    <source>
        <dbReference type="ARBA" id="ARBA00023180"/>
    </source>
</evidence>
<keyword evidence="3" id="KW-0808">Transferase</keyword>
<evidence type="ECO:0000256" key="9">
    <source>
        <dbReference type="ARBA" id="ARBA00023136"/>
    </source>
</evidence>
<dbReference type="PANTHER" id="PTHR34590">
    <property type="entry name" value="OS03G0124300 PROTEIN-RELATED"/>
    <property type="match status" value="1"/>
</dbReference>
<sequence>MMKSLGNLGTWGTTPAPIYLYDSARTMGSDDAINMSYNLTWTFLVDSGFKYLVRLHLCEISHEVTGVNQRVFTVYINNQTVEDSLDVIALAGAPLVAIYRDYTIVVPEGIGGKQKLWLALHPNPESSPKFENAILNGVEIMKLSDENNNLAPYFEPRFGKRKKIRVSVVLEAVLASSSYVNTDVKGTLGYLDPEYYRSRKLSSKSDVYSFGVVLLEVLCARPVVVEEEEYKVSLAEWALRCHGSGNFGCIIDPLLRGKIAPGSLITFMEITVKCLADRRTQRPSIRCATQSGIVIARTREHRCHGGFGRSLLTPNVYNGNLK</sequence>
<accession>A0A6A6NJR7</accession>
<dbReference type="AlphaFoldDB" id="A0A6A6NJR7"/>
<dbReference type="InterPro" id="IPR000719">
    <property type="entry name" value="Prot_kinase_dom"/>
</dbReference>
<keyword evidence="5" id="KW-0732">Signal</keyword>
<protein>
    <recommendedName>
        <fullName evidence="15">Protein kinase domain-containing protein</fullName>
    </recommendedName>
</protein>
<evidence type="ECO:0000256" key="3">
    <source>
        <dbReference type="ARBA" id="ARBA00022679"/>
    </source>
</evidence>
<dbReference type="GO" id="GO:0004714">
    <property type="term" value="F:transmembrane receptor protein tyrosine kinase activity"/>
    <property type="evidence" value="ECO:0007669"/>
    <property type="project" value="InterPro"/>
</dbReference>
<evidence type="ECO:0000313" key="13">
    <source>
        <dbReference type="EMBL" id="KAF2325477.1"/>
    </source>
</evidence>
<evidence type="ECO:0000259" key="11">
    <source>
        <dbReference type="Pfam" id="PF00069"/>
    </source>
</evidence>
<dbReference type="GO" id="GO:0005524">
    <property type="term" value="F:ATP binding"/>
    <property type="evidence" value="ECO:0007669"/>
    <property type="project" value="UniProtKB-KW"/>
</dbReference>
<proteinExistence type="predicted"/>
<keyword evidence="8" id="KW-1133">Transmembrane helix</keyword>
<evidence type="ECO:0000256" key="1">
    <source>
        <dbReference type="ARBA" id="ARBA00004479"/>
    </source>
</evidence>
<organism evidence="13 14">
    <name type="scientific">Hevea brasiliensis</name>
    <name type="common">Para rubber tree</name>
    <name type="synonym">Siphonia brasiliensis</name>
    <dbReference type="NCBI Taxonomy" id="3981"/>
    <lineage>
        <taxon>Eukaryota</taxon>
        <taxon>Viridiplantae</taxon>
        <taxon>Streptophyta</taxon>
        <taxon>Embryophyta</taxon>
        <taxon>Tracheophyta</taxon>
        <taxon>Spermatophyta</taxon>
        <taxon>Magnoliopsida</taxon>
        <taxon>eudicotyledons</taxon>
        <taxon>Gunneridae</taxon>
        <taxon>Pentapetalae</taxon>
        <taxon>rosids</taxon>
        <taxon>fabids</taxon>
        <taxon>Malpighiales</taxon>
        <taxon>Euphorbiaceae</taxon>
        <taxon>Crotonoideae</taxon>
        <taxon>Micrandreae</taxon>
        <taxon>Hevea</taxon>
    </lineage>
</organism>
<feature type="domain" description="Malectin-like" evidence="12">
    <location>
        <begin position="17"/>
        <end position="142"/>
    </location>
</feature>
<evidence type="ECO:0000256" key="2">
    <source>
        <dbReference type="ARBA" id="ARBA00022527"/>
    </source>
</evidence>
<evidence type="ECO:0000256" key="7">
    <source>
        <dbReference type="ARBA" id="ARBA00022840"/>
    </source>
</evidence>